<dbReference type="Proteomes" id="UP000177798">
    <property type="component" value="Chromosome 5"/>
</dbReference>
<name>A0A1D9Q2Y1_SCLS1</name>
<sequence length="150" mass="16132">MVAVCLAVFLGALNVIFVTTAIPKIGGHFKSSASYTWIGSAFLQANVASIPYGAGSQTSSAHAQVSSVVIGQLVYQNEKAKKYRSLVASIHVALADSLKSMWLVYTCITAAGLFASFLIRRKILTHAHVETKTGLEAERERLKLDFASVK</sequence>
<dbReference type="KEGG" id="ssl:SS1G_12108"/>
<keyword evidence="1" id="KW-0812">Transmembrane</keyword>
<keyword evidence="1" id="KW-0472">Membrane</keyword>
<proteinExistence type="predicted"/>
<keyword evidence="1" id="KW-1133">Transmembrane helix</keyword>
<dbReference type="EMBL" id="CP017818">
    <property type="protein sequence ID" value="APA09320.1"/>
    <property type="molecule type" value="Genomic_DNA"/>
</dbReference>
<protein>
    <recommendedName>
        <fullName evidence="4">Major facilitator superfamily (MFS) profile domain-containing protein</fullName>
    </recommendedName>
</protein>
<evidence type="ECO:0000313" key="2">
    <source>
        <dbReference type="EMBL" id="APA09320.1"/>
    </source>
</evidence>
<evidence type="ECO:0008006" key="4">
    <source>
        <dbReference type="Google" id="ProtNLM"/>
    </source>
</evidence>
<evidence type="ECO:0000313" key="3">
    <source>
        <dbReference type="Proteomes" id="UP000177798"/>
    </source>
</evidence>
<dbReference type="OrthoDB" id="3934656at2759"/>
<dbReference type="AlphaFoldDB" id="A0A1D9Q2Y1"/>
<dbReference type="RefSeq" id="XP_001587079.1">
    <property type="nucleotide sequence ID" value="XM_001587029.1"/>
</dbReference>
<gene>
    <name evidence="2" type="ORF">sscle_05g040900</name>
</gene>
<feature type="transmembrane region" description="Helical" evidence="1">
    <location>
        <begin position="102"/>
        <end position="119"/>
    </location>
</feature>
<accession>A0A1D9Q2Y1</accession>
<evidence type="ECO:0000256" key="1">
    <source>
        <dbReference type="SAM" id="Phobius"/>
    </source>
</evidence>
<dbReference type="VEuPathDB" id="FungiDB:sscle_05g040900"/>
<reference evidence="3" key="1">
    <citation type="journal article" date="2017" name="Genome Biol. Evol.">
        <title>The complete genome sequence of the phytopathogenic fungus Sclerotinia sclerotiorum reveals insights into the genome architecture of broad host range pathogens.</title>
        <authorList>
            <person name="Derbyshire M."/>
            <person name="Denton-Giles M."/>
            <person name="Hegedus D."/>
            <person name="Seifbarghy S."/>
            <person name="Rollins J."/>
            <person name="van Kan J."/>
            <person name="Seidl M.F."/>
            <person name="Faino L."/>
            <person name="Mbengue M."/>
            <person name="Navaud O."/>
            <person name="Raffaele S."/>
            <person name="Hammond-Kosack K."/>
            <person name="Heard S."/>
            <person name="Oliver R."/>
        </authorList>
    </citation>
    <scope>NUCLEOTIDE SEQUENCE [LARGE SCALE GENOMIC DNA]</scope>
    <source>
        <strain evidence="3">ATCC 18683 / 1980 / Ss-1</strain>
    </source>
</reference>
<organism evidence="2 3">
    <name type="scientific">Sclerotinia sclerotiorum (strain ATCC 18683 / 1980 / Ss-1)</name>
    <name type="common">White mold</name>
    <name type="synonym">Whetzelinia sclerotiorum</name>
    <dbReference type="NCBI Taxonomy" id="665079"/>
    <lineage>
        <taxon>Eukaryota</taxon>
        <taxon>Fungi</taxon>
        <taxon>Dikarya</taxon>
        <taxon>Ascomycota</taxon>
        <taxon>Pezizomycotina</taxon>
        <taxon>Leotiomycetes</taxon>
        <taxon>Helotiales</taxon>
        <taxon>Sclerotiniaceae</taxon>
        <taxon>Sclerotinia</taxon>
    </lineage>
</organism>